<dbReference type="EMBL" id="SOEC01000004">
    <property type="protein sequence ID" value="TDX30772.1"/>
    <property type="molecule type" value="Genomic_DNA"/>
</dbReference>
<evidence type="ECO:0000313" key="2">
    <source>
        <dbReference type="Proteomes" id="UP000294489"/>
    </source>
</evidence>
<organism evidence="1 2">
    <name type="scientific">Modicisalibacter xianhensis</name>
    <dbReference type="NCBI Taxonomy" id="442341"/>
    <lineage>
        <taxon>Bacteria</taxon>
        <taxon>Pseudomonadati</taxon>
        <taxon>Pseudomonadota</taxon>
        <taxon>Gammaproteobacteria</taxon>
        <taxon>Oceanospirillales</taxon>
        <taxon>Halomonadaceae</taxon>
        <taxon>Modicisalibacter</taxon>
    </lineage>
</organism>
<proteinExistence type="predicted"/>
<dbReference type="Proteomes" id="UP000294489">
    <property type="component" value="Unassembled WGS sequence"/>
</dbReference>
<sequence>MYLTSNPREAWAMAFETGIRTQASADLAESQSDPVVVKSGKRKQYLLGYDEEGKAITYTREQVSASQDVSRKGGPGASFGSEYQSVYSAIAQMERENPVLANVGHWLSLNDTEQANRYHDDVFDTVLTRLISMTPAWGDWREKRKERAKALIQARMVQDRLDVDGMRPGWTPQEVCVFASEYLGIKIIRNNWYQDGWVAVWELLGLIIKELETSAMKPIEKTISQTNKEISNFLKHAA</sequence>
<gene>
    <name evidence="1" type="ORF">DFO67_10427</name>
</gene>
<reference evidence="1 2" key="1">
    <citation type="submission" date="2019-03" db="EMBL/GenBank/DDBJ databases">
        <title>Freshwater and sediment microbial communities from various areas in North America, analyzing microbe dynamics in response to fracking.</title>
        <authorList>
            <person name="Lamendella R."/>
        </authorList>
    </citation>
    <scope>NUCLEOTIDE SEQUENCE [LARGE SCALE GENOMIC DNA]</scope>
    <source>
        <strain evidence="1 2">6_TX</strain>
    </source>
</reference>
<comment type="caution">
    <text evidence="1">The sequence shown here is derived from an EMBL/GenBank/DDBJ whole genome shotgun (WGS) entry which is preliminary data.</text>
</comment>
<protein>
    <submittedName>
        <fullName evidence="1">Uncharacterized protein</fullName>
    </submittedName>
</protein>
<evidence type="ECO:0000313" key="1">
    <source>
        <dbReference type="EMBL" id="TDX30772.1"/>
    </source>
</evidence>
<name>A0A4R8FVC4_9GAMM</name>
<accession>A0A4R8FVC4</accession>
<dbReference type="AlphaFoldDB" id="A0A4R8FVC4"/>